<evidence type="ECO:0000313" key="3">
    <source>
        <dbReference type="Proteomes" id="UP000192906"/>
    </source>
</evidence>
<accession>A0A1X7DJP3</accession>
<dbReference type="Pfam" id="PF02423">
    <property type="entry name" value="OCD_Mu_crystall"/>
    <property type="match status" value="1"/>
</dbReference>
<dbReference type="STRING" id="1519643.SAMN06295933_1991"/>
<protein>
    <submittedName>
        <fullName evidence="2">Ornithine cyclodeaminase</fullName>
    </submittedName>
</protein>
<proteinExistence type="inferred from homology"/>
<dbReference type="Gene3D" id="3.30.1780.10">
    <property type="entry name" value="ornithine cyclodeaminase, domain 1"/>
    <property type="match status" value="1"/>
</dbReference>
<keyword evidence="3" id="KW-1185">Reference proteome</keyword>
<dbReference type="FunFam" id="3.40.50.720:FF:000311">
    <property type="entry name" value="Ornithine cyclodeaminase"/>
    <property type="match status" value="1"/>
</dbReference>
<dbReference type="PANTHER" id="PTHR13812">
    <property type="entry name" value="KETIMINE REDUCTASE MU-CRYSTALLIN"/>
    <property type="match status" value="1"/>
</dbReference>
<reference evidence="3" key="1">
    <citation type="submission" date="2017-04" db="EMBL/GenBank/DDBJ databases">
        <authorList>
            <person name="Varghese N."/>
            <person name="Submissions S."/>
        </authorList>
    </citation>
    <scope>NUCLEOTIDE SEQUENCE [LARGE SCALE GENOMIC DNA]</scope>
    <source>
        <strain evidence="3">K3S</strain>
    </source>
</reference>
<dbReference type="PANTHER" id="PTHR13812:SF19">
    <property type="entry name" value="KETIMINE REDUCTASE MU-CRYSTALLIN"/>
    <property type="match status" value="1"/>
</dbReference>
<comment type="similarity">
    <text evidence="1">Belongs to the ornithine cyclodeaminase/mu-crystallin family.</text>
</comment>
<dbReference type="InterPro" id="IPR003462">
    <property type="entry name" value="ODC_Mu_crystall"/>
</dbReference>
<gene>
    <name evidence="2" type="ORF">SAMN06295933_1991</name>
</gene>
<dbReference type="SUPFAM" id="SSF51735">
    <property type="entry name" value="NAD(P)-binding Rossmann-fold domains"/>
    <property type="match status" value="1"/>
</dbReference>
<dbReference type="Proteomes" id="UP000192906">
    <property type="component" value="Unassembled WGS sequence"/>
</dbReference>
<dbReference type="OrthoDB" id="5495968at2"/>
<dbReference type="GO" id="GO:0019752">
    <property type="term" value="P:carboxylic acid metabolic process"/>
    <property type="evidence" value="ECO:0007669"/>
    <property type="project" value="UniProtKB-ARBA"/>
</dbReference>
<organism evidence="2 3">
    <name type="scientific">Desulfovibrio gilichinskyi</name>
    <dbReference type="NCBI Taxonomy" id="1519643"/>
    <lineage>
        <taxon>Bacteria</taxon>
        <taxon>Pseudomonadati</taxon>
        <taxon>Thermodesulfobacteriota</taxon>
        <taxon>Desulfovibrionia</taxon>
        <taxon>Desulfovibrionales</taxon>
        <taxon>Desulfovibrionaceae</taxon>
        <taxon>Desulfovibrio</taxon>
    </lineage>
</organism>
<dbReference type="InterPro" id="IPR023401">
    <property type="entry name" value="ODC_N"/>
</dbReference>
<dbReference type="InterPro" id="IPR036291">
    <property type="entry name" value="NAD(P)-bd_dom_sf"/>
</dbReference>
<sequence length="309" mass="33178">MNIPLITYDETINKLTWLGAIEALRSGHLFPKAQVNDIFLGPAEGTLLSRGAYIEGLGYGVKSTTVFAGNSKIGLPSVQGAMLVFSHEHGQLTAIIESKLITEFKTAADSVLGASLLARPDSETLLIVGAGTVARSLIKAYGAAFPNLKNIIVWARRAEKAEQLAQEFIDNDINVSFAADLPSAARKADIISTATMAREPILKYDWIKPGAHVDLIGAYKADMREADDKLISTGSLFVDSRKTTINHIGELTIPIANGTITAESIKGDLYDMINDSSLGRKSETEITIFKNGGGAHLDLMMANYIIAKA</sequence>
<dbReference type="AlphaFoldDB" id="A0A1X7DJP3"/>
<name>A0A1X7DJP3_9BACT</name>
<evidence type="ECO:0000256" key="1">
    <source>
        <dbReference type="ARBA" id="ARBA00008903"/>
    </source>
</evidence>
<dbReference type="GO" id="GO:0016491">
    <property type="term" value="F:oxidoreductase activity"/>
    <property type="evidence" value="ECO:0007669"/>
    <property type="project" value="UniProtKB-ARBA"/>
</dbReference>
<dbReference type="EMBL" id="FWZU01000003">
    <property type="protein sequence ID" value="SMF16771.1"/>
    <property type="molecule type" value="Genomic_DNA"/>
</dbReference>
<dbReference type="GO" id="GO:0005737">
    <property type="term" value="C:cytoplasm"/>
    <property type="evidence" value="ECO:0007669"/>
    <property type="project" value="TreeGrafter"/>
</dbReference>
<dbReference type="PIRSF" id="PIRSF001439">
    <property type="entry name" value="CryM"/>
    <property type="match status" value="1"/>
</dbReference>
<evidence type="ECO:0000313" key="2">
    <source>
        <dbReference type="EMBL" id="SMF16771.1"/>
    </source>
</evidence>
<dbReference type="Gene3D" id="3.40.50.720">
    <property type="entry name" value="NAD(P)-binding Rossmann-like Domain"/>
    <property type="match status" value="1"/>
</dbReference>
<dbReference type="RefSeq" id="WP_085101713.1">
    <property type="nucleotide sequence ID" value="NZ_FWZU01000003.1"/>
</dbReference>